<organism evidence="2 3">
    <name type="scientific">Durusdinium trenchii</name>
    <dbReference type="NCBI Taxonomy" id="1381693"/>
    <lineage>
        <taxon>Eukaryota</taxon>
        <taxon>Sar</taxon>
        <taxon>Alveolata</taxon>
        <taxon>Dinophyceae</taxon>
        <taxon>Suessiales</taxon>
        <taxon>Symbiodiniaceae</taxon>
        <taxon>Durusdinium</taxon>
    </lineage>
</organism>
<protein>
    <submittedName>
        <fullName evidence="2">Uncharacterized protein</fullName>
    </submittedName>
</protein>
<accession>A0ABP0IRG6</accession>
<gene>
    <name evidence="2" type="ORF">CCMP2556_LOCUS7968</name>
</gene>
<reference evidence="2 3" key="1">
    <citation type="submission" date="2024-02" db="EMBL/GenBank/DDBJ databases">
        <authorList>
            <person name="Chen Y."/>
            <person name="Shah S."/>
            <person name="Dougan E. K."/>
            <person name="Thang M."/>
            <person name="Chan C."/>
        </authorList>
    </citation>
    <scope>NUCLEOTIDE SEQUENCE [LARGE SCALE GENOMIC DNA]</scope>
</reference>
<dbReference type="EMBL" id="CAXAMN010003558">
    <property type="protein sequence ID" value="CAK9005177.1"/>
    <property type="molecule type" value="Genomic_DNA"/>
</dbReference>
<comment type="caution">
    <text evidence="2">The sequence shown here is derived from an EMBL/GenBank/DDBJ whole genome shotgun (WGS) entry which is preliminary data.</text>
</comment>
<evidence type="ECO:0000313" key="3">
    <source>
        <dbReference type="Proteomes" id="UP001642484"/>
    </source>
</evidence>
<sequence length="110" mass="13011">MSCWHFSCVNIWKIFGPEDLLRVPELGRLIRTCNREGRSKTRSAVKSSGTFRHGHRLSRNFPPRPSPQPEQAEALEAEREAIVTLQKRMKWTCAERNGRPLIWRCRRRQR</sequence>
<feature type="region of interest" description="Disordered" evidence="1">
    <location>
        <begin position="37"/>
        <end position="74"/>
    </location>
</feature>
<proteinExistence type="predicted"/>
<name>A0ABP0IRG6_9DINO</name>
<evidence type="ECO:0000313" key="2">
    <source>
        <dbReference type="EMBL" id="CAK9005177.1"/>
    </source>
</evidence>
<evidence type="ECO:0000256" key="1">
    <source>
        <dbReference type="SAM" id="MobiDB-lite"/>
    </source>
</evidence>
<dbReference type="Proteomes" id="UP001642484">
    <property type="component" value="Unassembled WGS sequence"/>
</dbReference>
<keyword evidence="3" id="KW-1185">Reference proteome</keyword>